<feature type="transmembrane region" description="Helical" evidence="1">
    <location>
        <begin position="102"/>
        <end position="123"/>
    </location>
</feature>
<name>A0A972JHB6_9FLAO</name>
<accession>A0A972JHB6</accession>
<keyword evidence="1" id="KW-0472">Membrane</keyword>
<evidence type="ECO:0000313" key="4">
    <source>
        <dbReference type="Proteomes" id="UP000712080"/>
    </source>
</evidence>
<proteinExistence type="predicted"/>
<dbReference type="EMBL" id="JAAMPU010000107">
    <property type="protein sequence ID" value="NMH29066.1"/>
    <property type="molecule type" value="Genomic_DNA"/>
</dbReference>
<keyword evidence="1" id="KW-0812">Transmembrane</keyword>
<protein>
    <submittedName>
        <fullName evidence="3">Glycine zipper family protein</fullName>
    </submittedName>
</protein>
<feature type="transmembrane region" description="Helical" evidence="1">
    <location>
        <begin position="75"/>
        <end position="96"/>
    </location>
</feature>
<comment type="caution">
    <text evidence="3">The sequence shown here is derived from an EMBL/GenBank/DDBJ whole genome shotgun (WGS) entry which is preliminary data.</text>
</comment>
<evidence type="ECO:0000313" key="3">
    <source>
        <dbReference type="EMBL" id="NMH29066.1"/>
    </source>
</evidence>
<dbReference type="AlphaFoldDB" id="A0A972JHB6"/>
<feature type="domain" description="YMGG-like Gly-zipper" evidence="2">
    <location>
        <begin position="79"/>
        <end position="121"/>
    </location>
</feature>
<sequence length="134" mass="13978">MTACKDFEAQQKQEAQQRSLDSIKLAMEQQKMEAAKQKTIDSMNAVAEAKRASQRPVVVNNMTPAQQQEAKRKGLSSPVTGALIGAGVGAVSGALIDKKKSGRGAVIGGVSGAALGAGTGAIIDQEKKKKEQQN</sequence>
<gene>
    <name evidence="3" type="ORF">G6047_13570</name>
</gene>
<keyword evidence="1" id="KW-1133">Transmembrane helix</keyword>
<reference evidence="3" key="1">
    <citation type="submission" date="2020-02" db="EMBL/GenBank/DDBJ databases">
        <title>Flavobacterium sp. genome.</title>
        <authorList>
            <person name="Jung H.S."/>
            <person name="Baek J.H."/>
            <person name="Jeon C.O."/>
        </authorList>
    </citation>
    <scope>NUCLEOTIDE SEQUENCE</scope>
    <source>
        <strain evidence="3">SE-s28</strain>
    </source>
</reference>
<dbReference type="Proteomes" id="UP000712080">
    <property type="component" value="Unassembled WGS sequence"/>
</dbReference>
<dbReference type="InterPro" id="IPR027367">
    <property type="entry name" value="Gly-zipper_YMGG"/>
</dbReference>
<evidence type="ECO:0000256" key="1">
    <source>
        <dbReference type="SAM" id="Phobius"/>
    </source>
</evidence>
<organism evidence="3 4">
    <name type="scientific">Flavobacterium silvaticum</name>
    <dbReference type="NCBI Taxonomy" id="1852020"/>
    <lineage>
        <taxon>Bacteria</taxon>
        <taxon>Pseudomonadati</taxon>
        <taxon>Bacteroidota</taxon>
        <taxon>Flavobacteriia</taxon>
        <taxon>Flavobacteriales</taxon>
        <taxon>Flavobacteriaceae</taxon>
        <taxon>Flavobacterium</taxon>
    </lineage>
</organism>
<dbReference type="Pfam" id="PF13441">
    <property type="entry name" value="Gly-zipper_YMGG"/>
    <property type="match status" value="1"/>
</dbReference>
<keyword evidence="4" id="KW-1185">Reference proteome</keyword>
<evidence type="ECO:0000259" key="2">
    <source>
        <dbReference type="Pfam" id="PF13441"/>
    </source>
</evidence>